<accession>A0ABY1FUW3</accession>
<feature type="transmembrane region" description="Helical" evidence="1">
    <location>
        <begin position="171"/>
        <end position="190"/>
    </location>
</feature>
<dbReference type="RefSeq" id="WP_091644676.1">
    <property type="nucleotide sequence ID" value="NZ_FOTV01000043.1"/>
</dbReference>
<proteinExistence type="predicted"/>
<feature type="domain" description="YobI-like P-loop NTPase" evidence="2">
    <location>
        <begin position="65"/>
        <end position="453"/>
    </location>
</feature>
<feature type="transmembrane region" description="Helical" evidence="1">
    <location>
        <begin position="202"/>
        <end position="227"/>
    </location>
</feature>
<protein>
    <recommendedName>
        <fullName evidence="2">YobI-like P-loop NTPase domain-containing protein</fullName>
    </recommendedName>
</protein>
<reference evidence="3 4" key="1">
    <citation type="submission" date="2016-10" db="EMBL/GenBank/DDBJ databases">
        <authorList>
            <person name="Varghese N."/>
            <person name="Submissions S."/>
        </authorList>
    </citation>
    <scope>NUCLEOTIDE SEQUENCE [LARGE SCALE GENOMIC DNA]</scope>
    <source>
        <strain evidence="3 4">DSM 26291</strain>
    </source>
</reference>
<keyword evidence="1" id="KW-1133">Transmembrane helix</keyword>
<organism evidence="3 4">
    <name type="scientific">Marinobacter salarius</name>
    <dbReference type="NCBI Taxonomy" id="1420917"/>
    <lineage>
        <taxon>Bacteria</taxon>
        <taxon>Pseudomonadati</taxon>
        <taxon>Pseudomonadota</taxon>
        <taxon>Gammaproteobacteria</taxon>
        <taxon>Pseudomonadales</taxon>
        <taxon>Marinobacteraceae</taxon>
        <taxon>Marinobacter</taxon>
    </lineage>
</organism>
<gene>
    <name evidence="3" type="ORF">SAMN04487868_1432</name>
</gene>
<evidence type="ECO:0000256" key="1">
    <source>
        <dbReference type="SAM" id="Phobius"/>
    </source>
</evidence>
<sequence length="1258" mass="142247">MTHRDRSEYKTDSSVMAVCKPVTIPGMTGHVRRNTQHSDAITEHESKWELSPLTPEYVESEHRFYFEEINRALKNSNILNIALSGNYGVGKSSILKRVSDVHRDDVIELSMSTLAPISQSELDDSIPSQATTPTNRIQREIVKQLLYRAEPRKTPGSRFRRIDVFNLKDQLTIAIVTGIVVSITFMLTGWTEGIISKLPFAAGWGAWGHLIVGGISALVWLVMSYVLHGQISIRQISAGSAVIQLDRKSVSYFDQYLDEIVYFFQRSEHSIVIFEDIDRFDDSLIFEALRSLNTLLNAAPQIDKPIRFIYATKDSIFDLKKQKKTGDPFLDSLDDVARAEAFRANRTKFFDLIIPVVPFITHQSARDLTLKQLRRLEGHGVEKKLFDLASKHVPDMRLLKNIVNEFVVFKDRIFSSGPGRDLDLSESGLFAMMLFKGTHISDFEKIPLGKSCLDELYDTHRQIVGSNIRRLDKRTLEIRRQLSQMDSLARRSEQLGKSLKRHVDLIREICARGGTNFGSSHKFFHKNTVISDSDLMSVEFWKGLASEPPKQPVIHFASHAQRRDGFTFTKSELETIIGSSIDPDEWDDSEKQRLNSETAKHQADKRFLRTADMGDLLKRPEFKTDFREANEQSLNDVARKVIKSELARDLIREGYITQNFTLYCSRFHNARVSADAKNFLIHNIHADIMDEHFQLSSEDVEAIILESGPAALAFSSAYNINIVDHLLQSQISENADILFKSLASLGDDQTRFIQAYFYGGSEKRAFIEKLTEFSSDALCYLIEDLICDEHDRIDIVNTALSNLNADISYKTSETLGKFLADYYSKFEVLLSEELDQHKIEAIVNIFASLNIHVPDLCPLSRRAIKELSERSLFSINAANLAAAIGGGNLSLDNIYDLSPKVYNYVLANMDKYLSEIDGSVEVIIEPSAFVSTLEDTLYRSPEHVDDVVKRSSQDCIVKELTEVSDAVWPSLAESQRFPLTYDNVKTYISAMDGFDVNLANFMEDTTQITEVPQDDEEGKKSLATEILRGATIIPSAATRVKLIKSLSLSETIDLETLPEEDGEIFGTLVANKLIEDDEEVYRHLAERSWSTREYFIINSSGFKEYMTPDLLTDDLGNILESARVNQETKRKIIKDIDSYIQIADPGALNQIARVALEEQEALSIEVIKTMVSQGLRGQAAIDLLWPHLGALNKSNLLNFLSSLDHPFGELASAGRTHLHFRDTPSNQALIERLKQLDHVTKFSTKEGEITVKGRRKVD</sequence>
<dbReference type="Pfam" id="PF20693">
    <property type="entry name" value="YobI-ATPase"/>
    <property type="match status" value="1"/>
</dbReference>
<evidence type="ECO:0000313" key="4">
    <source>
        <dbReference type="Proteomes" id="UP000199211"/>
    </source>
</evidence>
<dbReference type="InterPro" id="IPR048428">
    <property type="entry name" value="YobI-NTPase"/>
</dbReference>
<evidence type="ECO:0000313" key="3">
    <source>
        <dbReference type="EMBL" id="SFM15532.1"/>
    </source>
</evidence>
<comment type="caution">
    <text evidence="3">The sequence shown here is derived from an EMBL/GenBank/DDBJ whole genome shotgun (WGS) entry which is preliminary data.</text>
</comment>
<dbReference type="EMBL" id="FOTV01000043">
    <property type="protein sequence ID" value="SFM15532.1"/>
    <property type="molecule type" value="Genomic_DNA"/>
</dbReference>
<dbReference type="SUPFAM" id="SSF52540">
    <property type="entry name" value="P-loop containing nucleoside triphosphate hydrolases"/>
    <property type="match status" value="1"/>
</dbReference>
<evidence type="ECO:0000259" key="2">
    <source>
        <dbReference type="Pfam" id="PF20693"/>
    </source>
</evidence>
<keyword evidence="4" id="KW-1185">Reference proteome</keyword>
<dbReference type="Proteomes" id="UP000199211">
    <property type="component" value="Unassembled WGS sequence"/>
</dbReference>
<keyword evidence="1" id="KW-0812">Transmembrane</keyword>
<keyword evidence="1" id="KW-0472">Membrane</keyword>
<name>A0ABY1FUW3_9GAMM</name>
<dbReference type="InterPro" id="IPR027417">
    <property type="entry name" value="P-loop_NTPase"/>
</dbReference>